<dbReference type="AlphaFoldDB" id="A0A9P8NXX2"/>
<proteinExistence type="predicted"/>
<dbReference type="RefSeq" id="XP_046058365.1">
    <property type="nucleotide sequence ID" value="XM_046207956.1"/>
</dbReference>
<reference evidence="1" key="2">
    <citation type="submission" date="2021-01" db="EMBL/GenBank/DDBJ databases">
        <authorList>
            <person name="Schikora-Tamarit M.A."/>
        </authorList>
    </citation>
    <scope>NUCLEOTIDE SEQUENCE</scope>
    <source>
        <strain evidence="1">CBS6075</strain>
    </source>
</reference>
<dbReference type="GeneID" id="70238612"/>
<protein>
    <submittedName>
        <fullName evidence="1">Uncharacterized protein</fullName>
    </submittedName>
</protein>
<evidence type="ECO:0000313" key="1">
    <source>
        <dbReference type="EMBL" id="KAH3661241.1"/>
    </source>
</evidence>
<keyword evidence="2" id="KW-1185">Reference proteome</keyword>
<reference evidence="1" key="1">
    <citation type="journal article" date="2021" name="Open Biol.">
        <title>Shared evolutionary footprints suggest mitochondrial oxidative damage underlies multiple complex I losses in fungi.</title>
        <authorList>
            <person name="Schikora-Tamarit M.A."/>
            <person name="Marcet-Houben M."/>
            <person name="Nosek J."/>
            <person name="Gabaldon T."/>
        </authorList>
    </citation>
    <scope>NUCLEOTIDE SEQUENCE</scope>
    <source>
        <strain evidence="1">CBS6075</strain>
    </source>
</reference>
<dbReference type="EMBL" id="JAEUBE010000487">
    <property type="protein sequence ID" value="KAH3661241.1"/>
    <property type="molecule type" value="Genomic_DNA"/>
</dbReference>
<gene>
    <name evidence="1" type="ORF">OGAPHI_006648</name>
</gene>
<organism evidence="1 2">
    <name type="scientific">Ogataea philodendri</name>
    <dbReference type="NCBI Taxonomy" id="1378263"/>
    <lineage>
        <taxon>Eukaryota</taxon>
        <taxon>Fungi</taxon>
        <taxon>Dikarya</taxon>
        <taxon>Ascomycota</taxon>
        <taxon>Saccharomycotina</taxon>
        <taxon>Pichiomycetes</taxon>
        <taxon>Pichiales</taxon>
        <taxon>Pichiaceae</taxon>
        <taxon>Ogataea</taxon>
    </lineage>
</organism>
<dbReference type="Proteomes" id="UP000769157">
    <property type="component" value="Unassembled WGS sequence"/>
</dbReference>
<evidence type="ECO:0000313" key="2">
    <source>
        <dbReference type="Proteomes" id="UP000769157"/>
    </source>
</evidence>
<sequence length="151" mass="16813">MNVVLWWHTKAKEMTLMLWKMFGLKNQPDPEMEPLRSSSMAGPRNTTIDRITLMLASAIPLALASFEMSLVSDSGNETHVIQITISVLRDKRKSTADDEATWLLNSERSTCGMVSPMITANPMLPPNPNSPWASKIATFPRSPNAWLTKAV</sequence>
<name>A0A9P8NXX2_9ASCO</name>
<comment type="caution">
    <text evidence="1">The sequence shown here is derived from an EMBL/GenBank/DDBJ whole genome shotgun (WGS) entry which is preliminary data.</text>
</comment>
<accession>A0A9P8NXX2</accession>